<evidence type="ECO:0000313" key="3">
    <source>
        <dbReference type="Proteomes" id="UP001386437"/>
    </source>
</evidence>
<dbReference type="EMBL" id="JACFYJ010000019">
    <property type="protein sequence ID" value="MEI5998257.1"/>
    <property type="molecule type" value="Genomic_DNA"/>
</dbReference>
<organism evidence="2 3">
    <name type="scientific">Paraburkholderia bengalensis</name>
    <dbReference type="NCBI Taxonomy" id="2747562"/>
    <lineage>
        <taxon>Bacteria</taxon>
        <taxon>Pseudomonadati</taxon>
        <taxon>Pseudomonadota</taxon>
        <taxon>Betaproteobacteria</taxon>
        <taxon>Burkholderiales</taxon>
        <taxon>Burkholderiaceae</taxon>
        <taxon>Paraburkholderia</taxon>
    </lineage>
</organism>
<dbReference type="RefSeq" id="WP_336598438.1">
    <property type="nucleotide sequence ID" value="NZ_JACFYJ010000019.1"/>
</dbReference>
<keyword evidence="3" id="KW-1185">Reference proteome</keyword>
<accession>A0ABU8IS69</accession>
<sequence length="366" mass="40060">MKLADLLREIGRPIAYHPGLAPKLGGVNAAVLFGQLFYWQARTQNPLGVFKTADELEEETGLSYEEQRTARKALRARGVLVETNKRLEHKLYFRIDEDALEALLSAPSPKSAKSVSRNGESPFRETGEVQSADEGKPCPPTGETLDRGEGNRQVVIKTKTTAETTSEITAAAARTKPPVDNFAAAAAGNSKSEINPESELTDLLIALEAERGKALTIDPSKDRVHVLTWVGKGATAEQIREAHRRAVIRRDEDGDARPTYAAFLSPFVAEVLTPTAAPAMAAAAPAGEWFKTPEGVDAKGAALGQRERKAEEDWRYYRVIVARAAKDMKAVEHVLNDAQRFNSIDLYQFARRTFGDALMPVDDYAS</sequence>
<dbReference type="Proteomes" id="UP001386437">
    <property type="component" value="Unassembled WGS sequence"/>
</dbReference>
<evidence type="ECO:0000313" key="2">
    <source>
        <dbReference type="EMBL" id="MEI5998257.1"/>
    </source>
</evidence>
<gene>
    <name evidence="2" type="ORF">H3V53_13895</name>
</gene>
<comment type="caution">
    <text evidence="2">The sequence shown here is derived from an EMBL/GenBank/DDBJ whole genome shotgun (WGS) entry which is preliminary data.</text>
</comment>
<reference evidence="2 3" key="1">
    <citation type="journal article" date="2022" name="Arch. Microbiol.">
        <title>Paraburkholderia bengalensis sp. nov. isolated from roots of Oryza sativa, IR64.</title>
        <authorList>
            <person name="Nag P."/>
            <person name="Mondal N."/>
            <person name="Sarkar J."/>
            <person name="Das S."/>
        </authorList>
    </citation>
    <scope>NUCLEOTIDE SEQUENCE [LARGE SCALE GENOMIC DNA]</scope>
    <source>
        <strain evidence="2 3">IR64_4_BI</strain>
    </source>
</reference>
<protein>
    <submittedName>
        <fullName evidence="2">Uncharacterized protein</fullName>
    </submittedName>
</protein>
<feature type="region of interest" description="Disordered" evidence="1">
    <location>
        <begin position="107"/>
        <end position="161"/>
    </location>
</feature>
<name>A0ABU8IS69_9BURK</name>
<evidence type="ECO:0000256" key="1">
    <source>
        <dbReference type="SAM" id="MobiDB-lite"/>
    </source>
</evidence>
<proteinExistence type="predicted"/>